<gene>
    <name evidence="1" type="primary">Nfu_g_1_024061</name>
</gene>
<dbReference type="AlphaFoldDB" id="A0A1A8SKC7"/>
<feature type="non-terminal residue" evidence="1">
    <location>
        <position position="1"/>
    </location>
</feature>
<organism evidence="1">
    <name type="scientific">Nothobranchius rachovii</name>
    <name type="common">bluefin notho</name>
    <dbReference type="NCBI Taxonomy" id="451742"/>
    <lineage>
        <taxon>Eukaryota</taxon>
        <taxon>Metazoa</taxon>
        <taxon>Chordata</taxon>
        <taxon>Craniata</taxon>
        <taxon>Vertebrata</taxon>
        <taxon>Euteleostomi</taxon>
        <taxon>Actinopterygii</taxon>
        <taxon>Neopterygii</taxon>
        <taxon>Teleostei</taxon>
        <taxon>Neoteleostei</taxon>
        <taxon>Acanthomorphata</taxon>
        <taxon>Ovalentaria</taxon>
        <taxon>Atherinomorphae</taxon>
        <taxon>Cyprinodontiformes</taxon>
        <taxon>Nothobranchiidae</taxon>
        <taxon>Nothobranchius</taxon>
    </lineage>
</organism>
<feature type="non-terminal residue" evidence="1">
    <location>
        <position position="64"/>
    </location>
</feature>
<accession>A0A1A8SKC7</accession>
<reference evidence="1" key="2">
    <citation type="submission" date="2016-06" db="EMBL/GenBank/DDBJ databases">
        <title>The genome of a short-lived fish provides insights into sex chromosome evolution and the genetic control of aging.</title>
        <authorList>
            <person name="Reichwald K."/>
            <person name="Felder M."/>
            <person name="Petzold A."/>
            <person name="Koch P."/>
            <person name="Groth M."/>
            <person name="Platzer M."/>
        </authorList>
    </citation>
    <scope>NUCLEOTIDE SEQUENCE</scope>
    <source>
        <tissue evidence="1">Brain</tissue>
    </source>
</reference>
<reference evidence="1" key="1">
    <citation type="submission" date="2016-05" db="EMBL/GenBank/DDBJ databases">
        <authorList>
            <person name="Lavstsen T."/>
            <person name="Jespersen J.S."/>
        </authorList>
    </citation>
    <scope>NUCLEOTIDE SEQUENCE</scope>
    <source>
        <tissue evidence="1">Brain</tissue>
    </source>
</reference>
<name>A0A1A8SKC7_9TELE</name>
<sequence length="64" mass="7619">PGNQNGAGGYILSMYILDSWKEYKIICLPQLSVRMQKTWIFWIYDFWISSDWSARISGILEIWE</sequence>
<protein>
    <submittedName>
        <fullName evidence="1">Uncharacterized protein</fullName>
    </submittedName>
</protein>
<proteinExistence type="predicted"/>
<dbReference type="EMBL" id="HAEI01016342">
    <property type="protein sequence ID" value="SBS18811.1"/>
    <property type="molecule type" value="Transcribed_RNA"/>
</dbReference>
<evidence type="ECO:0000313" key="1">
    <source>
        <dbReference type="EMBL" id="SBS18811.1"/>
    </source>
</evidence>